<name>R7QDC9_CHOCR</name>
<dbReference type="KEGG" id="ccp:CHC_T00004495001"/>
<dbReference type="Gramene" id="CDF36074">
    <property type="protein sequence ID" value="CDF36074"/>
    <property type="gene ID" value="CHC_T00004495001"/>
</dbReference>
<gene>
    <name evidence="2" type="ORF">CHC_T00004495001</name>
</gene>
<organism evidence="2 3">
    <name type="scientific">Chondrus crispus</name>
    <name type="common">Carrageen Irish moss</name>
    <name type="synonym">Polymorpha crispa</name>
    <dbReference type="NCBI Taxonomy" id="2769"/>
    <lineage>
        <taxon>Eukaryota</taxon>
        <taxon>Rhodophyta</taxon>
        <taxon>Florideophyceae</taxon>
        <taxon>Rhodymeniophycidae</taxon>
        <taxon>Gigartinales</taxon>
        <taxon>Gigartinaceae</taxon>
        <taxon>Chondrus</taxon>
    </lineage>
</organism>
<reference evidence="3" key="1">
    <citation type="journal article" date="2013" name="Proc. Natl. Acad. Sci. U.S.A.">
        <title>Genome structure and metabolic features in the red seaweed Chondrus crispus shed light on evolution of the Archaeplastida.</title>
        <authorList>
            <person name="Collen J."/>
            <person name="Porcel B."/>
            <person name="Carre W."/>
            <person name="Ball S.G."/>
            <person name="Chaparro C."/>
            <person name="Tonon T."/>
            <person name="Barbeyron T."/>
            <person name="Michel G."/>
            <person name="Noel B."/>
            <person name="Valentin K."/>
            <person name="Elias M."/>
            <person name="Artiguenave F."/>
            <person name="Arun A."/>
            <person name="Aury J.M."/>
            <person name="Barbosa-Neto J.F."/>
            <person name="Bothwell J.H."/>
            <person name="Bouget F.Y."/>
            <person name="Brillet L."/>
            <person name="Cabello-Hurtado F."/>
            <person name="Capella-Gutierrez S."/>
            <person name="Charrier B."/>
            <person name="Cladiere L."/>
            <person name="Cock J.M."/>
            <person name="Coelho S.M."/>
            <person name="Colleoni C."/>
            <person name="Czjzek M."/>
            <person name="Da Silva C."/>
            <person name="Delage L."/>
            <person name="Denoeud F."/>
            <person name="Deschamps P."/>
            <person name="Dittami S.M."/>
            <person name="Gabaldon T."/>
            <person name="Gachon C.M."/>
            <person name="Groisillier A."/>
            <person name="Herve C."/>
            <person name="Jabbari K."/>
            <person name="Katinka M."/>
            <person name="Kloareg B."/>
            <person name="Kowalczyk N."/>
            <person name="Labadie K."/>
            <person name="Leblanc C."/>
            <person name="Lopez P.J."/>
            <person name="McLachlan D.H."/>
            <person name="Meslet-Cladiere L."/>
            <person name="Moustafa A."/>
            <person name="Nehr Z."/>
            <person name="Nyvall Collen P."/>
            <person name="Panaud O."/>
            <person name="Partensky F."/>
            <person name="Poulain J."/>
            <person name="Rensing S.A."/>
            <person name="Rousvoal S."/>
            <person name="Samson G."/>
            <person name="Symeonidi A."/>
            <person name="Weissenbach J."/>
            <person name="Zambounis A."/>
            <person name="Wincker P."/>
            <person name="Boyen C."/>
        </authorList>
    </citation>
    <scope>NUCLEOTIDE SEQUENCE [LARGE SCALE GENOMIC DNA]</scope>
    <source>
        <strain evidence="3">cv. Stackhouse</strain>
    </source>
</reference>
<dbReference type="Proteomes" id="UP000012073">
    <property type="component" value="Unassembled WGS sequence"/>
</dbReference>
<evidence type="ECO:0000256" key="1">
    <source>
        <dbReference type="SAM" id="MobiDB-lite"/>
    </source>
</evidence>
<dbReference type="GeneID" id="17323606"/>
<keyword evidence="3" id="KW-1185">Reference proteome</keyword>
<dbReference type="EMBL" id="HG001759">
    <property type="protein sequence ID" value="CDF36074.1"/>
    <property type="molecule type" value="Genomic_DNA"/>
</dbReference>
<dbReference type="RefSeq" id="XP_005715893.1">
    <property type="nucleotide sequence ID" value="XM_005715836.1"/>
</dbReference>
<proteinExistence type="predicted"/>
<feature type="compositionally biased region" description="Gly residues" evidence="1">
    <location>
        <begin position="9"/>
        <end position="19"/>
    </location>
</feature>
<evidence type="ECO:0000313" key="3">
    <source>
        <dbReference type="Proteomes" id="UP000012073"/>
    </source>
</evidence>
<dbReference type="AlphaFoldDB" id="R7QDC9"/>
<protein>
    <submittedName>
        <fullName evidence="2">Uncharacterized protein</fullName>
    </submittedName>
</protein>
<sequence>MSSPSSSPGGSGDGSGDGSCDGSKPSISSRRENDTPRASRNVKSFIRVVESCQGEGRRITQTGARNECPYKGRLGLVAKTLRPG</sequence>
<accession>R7QDC9</accession>
<evidence type="ECO:0000313" key="2">
    <source>
        <dbReference type="EMBL" id="CDF36074.1"/>
    </source>
</evidence>
<feature type="region of interest" description="Disordered" evidence="1">
    <location>
        <begin position="1"/>
        <end position="43"/>
    </location>
</feature>